<dbReference type="EMBL" id="JABAFV010000042">
    <property type="protein sequence ID" value="NME50871.1"/>
    <property type="molecule type" value="Genomic_DNA"/>
</dbReference>
<name>A0A7X9NNY4_9ENTE</name>
<protein>
    <submittedName>
        <fullName evidence="1">Uncharacterized protein</fullName>
    </submittedName>
</protein>
<comment type="caution">
    <text evidence="1">The sequence shown here is derived from an EMBL/GenBank/DDBJ whole genome shotgun (WGS) entry which is preliminary data.</text>
</comment>
<dbReference type="Proteomes" id="UP000588071">
    <property type="component" value="Unassembled WGS sequence"/>
</dbReference>
<dbReference type="AlphaFoldDB" id="A0A7X9NNY4"/>
<proteinExistence type="predicted"/>
<reference evidence="1 2" key="1">
    <citation type="submission" date="2020-04" db="EMBL/GenBank/DDBJ databases">
        <authorList>
            <person name="Hitch T.C.A."/>
            <person name="Wylensek D."/>
            <person name="Clavel T."/>
        </authorList>
    </citation>
    <scope>NUCLEOTIDE SEQUENCE [LARGE SCALE GENOMIC DNA]</scope>
    <source>
        <strain evidence="1 2">WCA-380-WT-3C</strain>
    </source>
</reference>
<accession>A0A7X9NNY4</accession>
<dbReference type="RefSeq" id="WP_168932057.1">
    <property type="nucleotide sequence ID" value="NZ_JABAFV010000042.1"/>
</dbReference>
<organism evidence="1 2">
    <name type="scientific">Enterococcus cecorum</name>
    <dbReference type="NCBI Taxonomy" id="44008"/>
    <lineage>
        <taxon>Bacteria</taxon>
        <taxon>Bacillati</taxon>
        <taxon>Bacillota</taxon>
        <taxon>Bacilli</taxon>
        <taxon>Lactobacillales</taxon>
        <taxon>Enterococcaceae</taxon>
        <taxon>Enterococcus</taxon>
    </lineage>
</organism>
<evidence type="ECO:0000313" key="1">
    <source>
        <dbReference type="EMBL" id="NME50871.1"/>
    </source>
</evidence>
<gene>
    <name evidence="1" type="ORF">HF857_11860</name>
</gene>
<sequence length="90" mass="10522">MKPNYVGTIHKIKVLTTYPEMLVRFSLQTQKETINCIISKKELADELLMLPDGTELAVYDRYNQKRQLVVVKMCVRKFSNNLYKESLVPI</sequence>
<evidence type="ECO:0000313" key="2">
    <source>
        <dbReference type="Proteomes" id="UP000588071"/>
    </source>
</evidence>